<keyword evidence="3" id="KW-1185">Reference proteome</keyword>
<dbReference type="SUPFAM" id="SSF47336">
    <property type="entry name" value="ACP-like"/>
    <property type="match status" value="1"/>
</dbReference>
<accession>A0ABT8D4U9</accession>
<organism evidence="2 3">
    <name type="scientific">Paracoccus cavernae</name>
    <dbReference type="NCBI Taxonomy" id="1571207"/>
    <lineage>
        <taxon>Bacteria</taxon>
        <taxon>Pseudomonadati</taxon>
        <taxon>Pseudomonadota</taxon>
        <taxon>Alphaproteobacteria</taxon>
        <taxon>Rhodobacterales</taxon>
        <taxon>Paracoccaceae</taxon>
        <taxon>Paracoccus</taxon>
    </lineage>
</organism>
<name>A0ABT8D4U9_9RHOB</name>
<dbReference type="Gene3D" id="1.10.1200.10">
    <property type="entry name" value="ACP-like"/>
    <property type="match status" value="1"/>
</dbReference>
<dbReference type="PROSITE" id="PS50075">
    <property type="entry name" value="CARRIER"/>
    <property type="match status" value="1"/>
</dbReference>
<dbReference type="Pfam" id="PF00550">
    <property type="entry name" value="PP-binding"/>
    <property type="match status" value="1"/>
</dbReference>
<evidence type="ECO:0000259" key="1">
    <source>
        <dbReference type="PROSITE" id="PS50075"/>
    </source>
</evidence>
<dbReference type="Proteomes" id="UP001243846">
    <property type="component" value="Unassembled WGS sequence"/>
</dbReference>
<dbReference type="EMBL" id="JAUFRC010000001">
    <property type="protein sequence ID" value="MDN3711555.1"/>
    <property type="molecule type" value="Genomic_DNA"/>
</dbReference>
<sequence length="96" mass="10417">MTGIAESEHSKNIDTQLGAAGVIDRDWLESRVARMVDDDEAIDPAENLLFYGVDSIAVMELGAELSRAGITVSFAELAEVPTLEAWWALIRARLAA</sequence>
<dbReference type="InterPro" id="IPR009081">
    <property type="entry name" value="PP-bd_ACP"/>
</dbReference>
<feature type="domain" description="Carrier" evidence="1">
    <location>
        <begin position="19"/>
        <end position="94"/>
    </location>
</feature>
<evidence type="ECO:0000313" key="2">
    <source>
        <dbReference type="EMBL" id="MDN3711555.1"/>
    </source>
</evidence>
<evidence type="ECO:0000313" key="3">
    <source>
        <dbReference type="Proteomes" id="UP001243846"/>
    </source>
</evidence>
<gene>
    <name evidence="2" type="ORF">QWZ10_06455</name>
</gene>
<dbReference type="InterPro" id="IPR036736">
    <property type="entry name" value="ACP-like_sf"/>
</dbReference>
<protein>
    <submittedName>
        <fullName evidence="2">Phosphopantetheine-binding protein</fullName>
    </submittedName>
</protein>
<reference evidence="3" key="1">
    <citation type="journal article" date="2019" name="Int. J. Syst. Evol. Microbiol.">
        <title>The Global Catalogue of Microorganisms (GCM) 10K type strain sequencing project: providing services to taxonomists for standard genome sequencing and annotation.</title>
        <authorList>
            <consortium name="The Broad Institute Genomics Platform"/>
            <consortium name="The Broad Institute Genome Sequencing Center for Infectious Disease"/>
            <person name="Wu L."/>
            <person name="Ma J."/>
        </authorList>
    </citation>
    <scope>NUCLEOTIDE SEQUENCE [LARGE SCALE GENOMIC DNA]</scope>
    <source>
        <strain evidence="3">CECT 8482</strain>
    </source>
</reference>
<comment type="caution">
    <text evidence="2">The sequence shown here is derived from an EMBL/GenBank/DDBJ whole genome shotgun (WGS) entry which is preliminary data.</text>
</comment>
<dbReference type="RefSeq" id="WP_377685624.1">
    <property type="nucleotide sequence ID" value="NZ_JBHMDZ010000011.1"/>
</dbReference>
<proteinExistence type="predicted"/>